<dbReference type="RefSeq" id="WP_377183243.1">
    <property type="nucleotide sequence ID" value="NZ_JBHUPD010000001.1"/>
</dbReference>
<dbReference type="PANTHER" id="PTHR30273">
    <property type="entry name" value="PERIPLASMIC SIGNAL SENSOR AND SIGMA FACTOR ACTIVATOR FECR-RELATED"/>
    <property type="match status" value="1"/>
</dbReference>
<gene>
    <name evidence="4" type="ORF">ACFS5N_05965</name>
</gene>
<dbReference type="Gene3D" id="2.60.120.1440">
    <property type="match status" value="1"/>
</dbReference>
<feature type="transmembrane region" description="Helical" evidence="1">
    <location>
        <begin position="68"/>
        <end position="90"/>
    </location>
</feature>
<reference evidence="5" key="1">
    <citation type="journal article" date="2019" name="Int. J. Syst. Evol. Microbiol.">
        <title>The Global Catalogue of Microorganisms (GCM) 10K type strain sequencing project: providing services to taxonomists for standard genome sequencing and annotation.</title>
        <authorList>
            <consortium name="The Broad Institute Genomics Platform"/>
            <consortium name="The Broad Institute Genome Sequencing Center for Infectious Disease"/>
            <person name="Wu L."/>
            <person name="Ma J."/>
        </authorList>
    </citation>
    <scope>NUCLEOTIDE SEQUENCE [LARGE SCALE GENOMIC DNA]</scope>
    <source>
        <strain evidence="5">KCTC 22437</strain>
    </source>
</reference>
<dbReference type="InterPro" id="IPR006860">
    <property type="entry name" value="FecR"/>
</dbReference>
<dbReference type="InterPro" id="IPR032508">
    <property type="entry name" value="FecR_C"/>
</dbReference>
<dbReference type="EMBL" id="JBHUPD010000001">
    <property type="protein sequence ID" value="MFD2872005.1"/>
    <property type="molecule type" value="Genomic_DNA"/>
</dbReference>
<feature type="domain" description="FecR protein" evidence="2">
    <location>
        <begin position="165"/>
        <end position="260"/>
    </location>
</feature>
<evidence type="ECO:0000313" key="5">
    <source>
        <dbReference type="Proteomes" id="UP001597557"/>
    </source>
</evidence>
<protein>
    <submittedName>
        <fullName evidence="4">FecR family protein</fullName>
    </submittedName>
</protein>
<keyword evidence="1" id="KW-0472">Membrane</keyword>
<evidence type="ECO:0000259" key="2">
    <source>
        <dbReference type="Pfam" id="PF04773"/>
    </source>
</evidence>
<dbReference type="Pfam" id="PF04773">
    <property type="entry name" value="FecR"/>
    <property type="match status" value="1"/>
</dbReference>
<organism evidence="4 5">
    <name type="scientific">Mucilaginibacter ximonensis</name>
    <dbReference type="NCBI Taxonomy" id="538021"/>
    <lineage>
        <taxon>Bacteria</taxon>
        <taxon>Pseudomonadati</taxon>
        <taxon>Bacteroidota</taxon>
        <taxon>Sphingobacteriia</taxon>
        <taxon>Sphingobacteriales</taxon>
        <taxon>Sphingobacteriaceae</taxon>
        <taxon>Mucilaginibacter</taxon>
    </lineage>
</organism>
<evidence type="ECO:0000259" key="3">
    <source>
        <dbReference type="Pfam" id="PF16344"/>
    </source>
</evidence>
<evidence type="ECO:0000256" key="1">
    <source>
        <dbReference type="SAM" id="Phobius"/>
    </source>
</evidence>
<dbReference type="PANTHER" id="PTHR30273:SF2">
    <property type="entry name" value="PROTEIN FECR"/>
    <property type="match status" value="1"/>
</dbReference>
<accession>A0ABW5Y9T3</accession>
<dbReference type="InterPro" id="IPR012373">
    <property type="entry name" value="Ferrdict_sens_TM"/>
</dbReference>
<keyword evidence="1" id="KW-0812">Transmembrane</keyword>
<dbReference type="Gene3D" id="3.55.50.30">
    <property type="match status" value="1"/>
</dbReference>
<keyword evidence="1" id="KW-1133">Transmembrane helix</keyword>
<comment type="caution">
    <text evidence="4">The sequence shown here is derived from an EMBL/GenBank/DDBJ whole genome shotgun (WGS) entry which is preliminary data.</text>
</comment>
<evidence type="ECO:0000313" key="4">
    <source>
        <dbReference type="EMBL" id="MFD2872005.1"/>
    </source>
</evidence>
<sequence length="369" mass="40535">MEKKDITGLLDKVKAGTATPAEETAVKRWLHELNQQGASGLSDEDLKQGRVAMWQAIKAAQGTKTRPMWYRIAAAASIVVFLSAGGYFLLRKEKAPQQVAALQKVDVLPGNQSAVLQLSNGQQIALNSAKTGAIATQGNTNIIKTADNKVMYEAGAPSTELVYNTVTTKRGNFYPLTLSDGTVAILDAGSSIKYPVNFIGNERRVEITGQVYFEVKHNAKMPFRVSVKGQTIEDIGTAFNVNAYEDEPNIKTTLIEGSVKINQATLTPGQQAIITNNQIKVKAVNTDQAIAWKNGLFNFEGMKLEEAMRQISRWYDVEVEYPDGTPKTVFHGEMHRNVNASQVLEVLKFFKVNFQIVQGSDGKKILVKP</sequence>
<feature type="domain" description="Protein FecR C-terminal" evidence="3">
    <location>
        <begin position="297"/>
        <end position="356"/>
    </location>
</feature>
<proteinExistence type="predicted"/>
<dbReference type="Pfam" id="PF16344">
    <property type="entry name" value="FecR_C"/>
    <property type="match status" value="1"/>
</dbReference>
<dbReference type="PIRSF" id="PIRSF018266">
    <property type="entry name" value="FecR"/>
    <property type="match status" value="1"/>
</dbReference>
<keyword evidence="5" id="KW-1185">Reference proteome</keyword>
<name>A0ABW5Y9T3_9SPHI</name>
<dbReference type="Proteomes" id="UP001597557">
    <property type="component" value="Unassembled WGS sequence"/>
</dbReference>